<evidence type="ECO:0000259" key="13">
    <source>
        <dbReference type="PROSITE" id="PS51194"/>
    </source>
</evidence>
<dbReference type="EC" id="5.6.2.4" evidence="11"/>
<sequence>RISSKTRQKRIRKAIERSVRRTAPYLPEYLPSELLEKYSFPPLKETVTQLHLPEGVDPKELNAFKDVYHRRMIYEDLFLFQLALAVRKAGLEREKAPRITVPPDFLRRFEENLPFSLTGAQRRVLREILSDMERENPMNRLLQGDVGSGKTVVAAGAVFAAVRAGYQAAVMVPTEILARQHFEKLGEVLRSFGITAGLLTGSLTPAQKRSVYRHIREGTLKVVIGTHALIQDRVEFSKLGLVVIDEQHRFGVMQRKLLLEKGKGLYPHCLVMSATPIPRTLALSLYGDLEVSVLDEMPPGRREVRTSLLFESERDSLIEAIRREVSQGNRVYIVYPLIEESESLALKSAVEEFERWKRDLEGVRVLLLHGRMSDREKEEVMERFRDEGDVLVSTTVIEVGIDVPTATLMIVESAHRFGLSQLHQLRGRVGRSDRPSCCYLVVPDDLRRDQEAMRRLRVLVKTSDGFEVAEMDMKLRGPGELLGVSQSGYFGFNVANLARSYDRGVLERAREDARELLRRDPRLRNHPELRSVLLYRYGERMDLSGVA</sequence>
<feature type="domain" description="Helicase C-terminal" evidence="13">
    <location>
        <begin position="313"/>
        <end position="474"/>
    </location>
</feature>
<feature type="non-terminal residue" evidence="14">
    <location>
        <position position="1"/>
    </location>
</feature>
<dbReference type="SUPFAM" id="SSF52540">
    <property type="entry name" value="P-loop containing nucleoside triphosphate hydrolases"/>
    <property type="match status" value="2"/>
</dbReference>
<evidence type="ECO:0000256" key="6">
    <source>
        <dbReference type="ARBA" id="ARBA00022840"/>
    </source>
</evidence>
<evidence type="ECO:0000259" key="12">
    <source>
        <dbReference type="PROSITE" id="PS51192"/>
    </source>
</evidence>
<dbReference type="InterPro" id="IPR014001">
    <property type="entry name" value="Helicase_ATP-bd"/>
</dbReference>
<keyword evidence="6 11" id="KW-0067">ATP-binding</keyword>
<feature type="domain" description="Helicase ATP-binding" evidence="12">
    <location>
        <begin position="131"/>
        <end position="294"/>
    </location>
</feature>
<dbReference type="CDD" id="cd18792">
    <property type="entry name" value="SF2_C_RecG_TRCF"/>
    <property type="match status" value="1"/>
</dbReference>
<dbReference type="GO" id="GO:0016787">
    <property type="term" value="F:hydrolase activity"/>
    <property type="evidence" value="ECO:0007669"/>
    <property type="project" value="UniProtKB-KW"/>
</dbReference>
<evidence type="ECO:0000313" key="14">
    <source>
        <dbReference type="EMBL" id="HHJ63516.1"/>
    </source>
</evidence>
<keyword evidence="5 11" id="KW-0347">Helicase</keyword>
<dbReference type="InterPro" id="IPR027417">
    <property type="entry name" value="P-loop_NTPase"/>
</dbReference>
<dbReference type="Pfam" id="PF00270">
    <property type="entry name" value="DEAD"/>
    <property type="match status" value="1"/>
</dbReference>
<organism evidence="14">
    <name type="scientific">Aquifex aeolicus</name>
    <dbReference type="NCBI Taxonomy" id="63363"/>
    <lineage>
        <taxon>Bacteria</taxon>
        <taxon>Pseudomonadati</taxon>
        <taxon>Aquificota</taxon>
        <taxon>Aquificia</taxon>
        <taxon>Aquificales</taxon>
        <taxon>Aquificaceae</taxon>
        <taxon>Aquifex</taxon>
    </lineage>
</organism>
<dbReference type="GO" id="GO:0043138">
    <property type="term" value="F:3'-5' DNA helicase activity"/>
    <property type="evidence" value="ECO:0007669"/>
    <property type="project" value="UniProtKB-EC"/>
</dbReference>
<dbReference type="AlphaFoldDB" id="A0A7C5PYM8"/>
<protein>
    <recommendedName>
        <fullName evidence="11">ATP-dependent DNA helicase RecG</fullName>
        <ecNumber evidence="11">5.6.2.4</ecNumber>
    </recommendedName>
</protein>
<evidence type="ECO:0000256" key="10">
    <source>
        <dbReference type="ARBA" id="ARBA00048988"/>
    </source>
</evidence>
<dbReference type="SMART" id="SM00487">
    <property type="entry name" value="DEXDc"/>
    <property type="match status" value="1"/>
</dbReference>
<dbReference type="SMART" id="SM00490">
    <property type="entry name" value="HELICc"/>
    <property type="match status" value="1"/>
</dbReference>
<dbReference type="NCBIfam" id="NF008168">
    <property type="entry name" value="PRK10917.2-2"/>
    <property type="match status" value="1"/>
</dbReference>
<keyword evidence="7" id="KW-0238">DNA-binding</keyword>
<dbReference type="GO" id="GO:0006310">
    <property type="term" value="P:DNA recombination"/>
    <property type="evidence" value="ECO:0007669"/>
    <property type="project" value="UniProtKB-UniRule"/>
</dbReference>
<dbReference type="PANTHER" id="PTHR47964">
    <property type="entry name" value="ATP-DEPENDENT DNA HELICASE HOMOLOG RECG, CHLOROPLASTIC"/>
    <property type="match status" value="1"/>
</dbReference>
<evidence type="ECO:0000256" key="11">
    <source>
        <dbReference type="RuleBase" id="RU363016"/>
    </source>
</evidence>
<dbReference type="NCBIfam" id="TIGR00643">
    <property type="entry name" value="recG"/>
    <property type="match status" value="1"/>
</dbReference>
<accession>A0A7C5PYM8</accession>
<dbReference type="GO" id="GO:0006281">
    <property type="term" value="P:DNA repair"/>
    <property type="evidence" value="ECO:0007669"/>
    <property type="project" value="UniProtKB-UniRule"/>
</dbReference>
<evidence type="ECO:0000256" key="2">
    <source>
        <dbReference type="ARBA" id="ARBA00022741"/>
    </source>
</evidence>
<dbReference type="GO" id="GO:0005524">
    <property type="term" value="F:ATP binding"/>
    <property type="evidence" value="ECO:0007669"/>
    <property type="project" value="UniProtKB-KW"/>
</dbReference>
<evidence type="ECO:0000256" key="7">
    <source>
        <dbReference type="ARBA" id="ARBA00023125"/>
    </source>
</evidence>
<comment type="similarity">
    <text evidence="1 11">Belongs to the helicase family. RecG subfamily.</text>
</comment>
<keyword evidence="9 11" id="KW-0234">DNA repair</keyword>
<dbReference type="Proteomes" id="UP000885792">
    <property type="component" value="Unassembled WGS sequence"/>
</dbReference>
<keyword evidence="8 11" id="KW-0233">DNA recombination</keyword>
<dbReference type="PROSITE" id="PS51194">
    <property type="entry name" value="HELICASE_CTER"/>
    <property type="match status" value="1"/>
</dbReference>
<proteinExistence type="inferred from homology"/>
<keyword evidence="2 11" id="KW-0547">Nucleotide-binding</keyword>
<reference evidence="14" key="1">
    <citation type="journal article" date="2020" name="mSystems">
        <title>Genome- and Community-Level Interaction Insights into Carbon Utilization and Element Cycling Functions of Hydrothermarchaeota in Hydrothermal Sediment.</title>
        <authorList>
            <person name="Zhou Z."/>
            <person name="Liu Y."/>
            <person name="Xu W."/>
            <person name="Pan J."/>
            <person name="Luo Z.H."/>
            <person name="Li M."/>
        </authorList>
    </citation>
    <scope>NUCLEOTIDE SEQUENCE [LARGE SCALE GENOMIC DNA]</scope>
    <source>
        <strain evidence="14">HyVt-501</strain>
    </source>
</reference>
<keyword evidence="3 11" id="KW-0227">DNA damage</keyword>
<evidence type="ECO:0000256" key="4">
    <source>
        <dbReference type="ARBA" id="ARBA00022801"/>
    </source>
</evidence>
<dbReference type="GO" id="GO:0003677">
    <property type="term" value="F:DNA binding"/>
    <property type="evidence" value="ECO:0007669"/>
    <property type="project" value="UniProtKB-KW"/>
</dbReference>
<dbReference type="CDD" id="cd17992">
    <property type="entry name" value="DEXHc_RecG"/>
    <property type="match status" value="1"/>
</dbReference>
<dbReference type="PANTHER" id="PTHR47964:SF1">
    <property type="entry name" value="ATP-DEPENDENT DNA HELICASE HOMOLOG RECG, CHLOROPLASTIC"/>
    <property type="match status" value="1"/>
</dbReference>
<dbReference type="InterPro" id="IPR011545">
    <property type="entry name" value="DEAD/DEAH_box_helicase_dom"/>
</dbReference>
<comment type="catalytic activity">
    <reaction evidence="10 11">
        <text>ATP + H2O = ADP + phosphate + H(+)</text>
        <dbReference type="Rhea" id="RHEA:13065"/>
        <dbReference type="ChEBI" id="CHEBI:15377"/>
        <dbReference type="ChEBI" id="CHEBI:15378"/>
        <dbReference type="ChEBI" id="CHEBI:30616"/>
        <dbReference type="ChEBI" id="CHEBI:43474"/>
        <dbReference type="ChEBI" id="CHEBI:456216"/>
        <dbReference type="EC" id="5.6.2.4"/>
    </reaction>
</comment>
<name>A0A7C5PYM8_AQUAO</name>
<dbReference type="Gene3D" id="3.40.50.300">
    <property type="entry name" value="P-loop containing nucleotide triphosphate hydrolases"/>
    <property type="match status" value="2"/>
</dbReference>
<dbReference type="InterPro" id="IPR045562">
    <property type="entry name" value="RecG_dom3_C"/>
</dbReference>
<gene>
    <name evidence="14" type="primary">recG</name>
    <name evidence="14" type="ORF">ENJ61_01270</name>
</gene>
<evidence type="ECO:0000256" key="9">
    <source>
        <dbReference type="ARBA" id="ARBA00023204"/>
    </source>
</evidence>
<dbReference type="EMBL" id="DRNB01000040">
    <property type="protein sequence ID" value="HHJ63516.1"/>
    <property type="molecule type" value="Genomic_DNA"/>
</dbReference>
<comment type="catalytic activity">
    <reaction evidence="11">
        <text>Couples ATP hydrolysis with the unwinding of duplex DNA by translocating in the 3'-5' direction.</text>
        <dbReference type="EC" id="5.6.2.4"/>
    </reaction>
</comment>
<dbReference type="InterPro" id="IPR047112">
    <property type="entry name" value="RecG/Mfd"/>
</dbReference>
<evidence type="ECO:0000256" key="3">
    <source>
        <dbReference type="ARBA" id="ARBA00022763"/>
    </source>
</evidence>
<comment type="caution">
    <text evidence="14">The sequence shown here is derived from an EMBL/GenBank/DDBJ whole genome shotgun (WGS) entry which is preliminary data.</text>
</comment>
<dbReference type="InterPro" id="IPR004609">
    <property type="entry name" value="ATP-dep_DNA_helicase_RecG"/>
</dbReference>
<dbReference type="Pfam" id="PF19833">
    <property type="entry name" value="RecG_dom3_C"/>
    <property type="match status" value="1"/>
</dbReference>
<evidence type="ECO:0000256" key="1">
    <source>
        <dbReference type="ARBA" id="ARBA00007504"/>
    </source>
</evidence>
<dbReference type="PROSITE" id="PS51192">
    <property type="entry name" value="HELICASE_ATP_BIND_1"/>
    <property type="match status" value="1"/>
</dbReference>
<dbReference type="InterPro" id="IPR001650">
    <property type="entry name" value="Helicase_C-like"/>
</dbReference>
<evidence type="ECO:0000256" key="8">
    <source>
        <dbReference type="ARBA" id="ARBA00023172"/>
    </source>
</evidence>
<keyword evidence="4 11" id="KW-0378">Hydrolase</keyword>
<comment type="function">
    <text evidence="11">Plays a critical role in recombination and DNA repair. Helps process Holliday junction intermediates to mature products by catalyzing branch migration. Has replication fork regression activity, unwinds stalled or blocked replication forks to make a HJ that can be resolved. Has a DNA unwinding activity characteristic of a DNA helicase with 3'-5' polarity.</text>
</comment>
<dbReference type="Pfam" id="PF00271">
    <property type="entry name" value="Helicase_C"/>
    <property type="match status" value="1"/>
</dbReference>
<evidence type="ECO:0000256" key="5">
    <source>
        <dbReference type="ARBA" id="ARBA00022806"/>
    </source>
</evidence>